<dbReference type="InterPro" id="IPR049437">
    <property type="entry name" value="tRNA-synt_1c_C2"/>
</dbReference>
<comment type="subcellular location">
    <subcellularLocation>
        <location evidence="8">Cytoplasm</location>
    </subcellularLocation>
</comment>
<sequence>MSTEEKSLHFIEQIIEDSLASGFPQNKLRFRFPPEPNGYLHIGHAKSICLNFGLGLKYNAPVNLRFDDTNPAKEEQEYVDAIKEDLQWLGFNWAEERYASDYFQQLYDWAILMIKNGKAYVDSQSSEEMAIQKGTPTQPGVDGPYRNRSVEENLTLFEAMKNGEFPEGSHVLRAKIDMASTNMLMRDPLMYRVLHRHHHRTGNDWKIYPMYDYAHGESDYMEQISHSICTLEFVMHRELYNWFLDQIYDDTKVRPHQYEFARLNLNYTVMSKRKLLQLVQDKVVNGWDDPRMPTISGLRRRGYTAASIRKFCETIGVAKRENVINVSLLDFCLREDLNKTAPRVMAVLDPVKLVITNYPEGKEEGLEAENNQEDESAGYRKVPFSRELYIERDDFLEVAPAKFFRLSIGNEVRLKNGYIIKGESVTKDANGTITEIQVTYDEDSRSGSGSEASQRKVAGTLHWVSIQHAIEAEVRLYDRLFIDEAPDSHKEKNFLDFMNKSSLEVVNGFVEPSLADVKTGDKFQFQRLGYFNVDKDSTASKLVFNRTVGLKDAWEEKGKKEENLLMATQKEINRYVKEKDSTAAKIILQPIIENIESIDNFSLLVQTITKNIKNDNNSLLFSNLILNYSSNVYSKDIEQESLSKLYAMSLKSQLAVVRILAIQNLKNDAKNWSDFQTQLAELKNSEKNEQVLELIKTI</sequence>
<dbReference type="NCBIfam" id="NF011291">
    <property type="entry name" value="PRK14703.1"/>
    <property type="match status" value="1"/>
</dbReference>
<evidence type="ECO:0000259" key="12">
    <source>
        <dbReference type="Pfam" id="PF20974"/>
    </source>
</evidence>
<keyword evidence="3 8" id="KW-0547">Nucleotide-binding</keyword>
<dbReference type="Gene3D" id="3.40.50.620">
    <property type="entry name" value="HUPs"/>
    <property type="match status" value="1"/>
</dbReference>
<keyword evidence="1 8" id="KW-0963">Cytoplasm</keyword>
<evidence type="ECO:0000313" key="13">
    <source>
        <dbReference type="EMBL" id="MFD0985059.1"/>
    </source>
</evidence>
<feature type="domain" description="tRNA synthetases class I (E and Q) anti-codon binding" evidence="12">
    <location>
        <begin position="460"/>
        <end position="534"/>
    </location>
</feature>
<dbReference type="InterPro" id="IPR004514">
    <property type="entry name" value="Gln-tRNA-synth"/>
</dbReference>
<accession>A0ABW3J423</accession>
<evidence type="ECO:0000256" key="6">
    <source>
        <dbReference type="ARBA" id="ARBA00023146"/>
    </source>
</evidence>
<proteinExistence type="inferred from homology"/>
<feature type="short sequence motif" description="'HIGH' region" evidence="8">
    <location>
        <begin position="34"/>
        <end position="44"/>
    </location>
</feature>
<keyword evidence="4 8" id="KW-0067">ATP-binding</keyword>
<dbReference type="Pfam" id="PF20974">
    <property type="entry name" value="tRNA-synt_1c_C2"/>
    <property type="match status" value="1"/>
</dbReference>
<reference evidence="14" key="1">
    <citation type="journal article" date="2019" name="Int. J. Syst. Evol. Microbiol.">
        <title>The Global Catalogue of Microorganisms (GCM) 10K type strain sequencing project: providing services to taxonomists for standard genome sequencing and annotation.</title>
        <authorList>
            <consortium name="The Broad Institute Genomics Platform"/>
            <consortium name="The Broad Institute Genome Sequencing Center for Infectious Disease"/>
            <person name="Wu L."/>
            <person name="Ma J."/>
        </authorList>
    </citation>
    <scope>NUCLEOTIDE SEQUENCE [LARGE SCALE GENOMIC DNA]</scope>
    <source>
        <strain evidence="14">CECT 7649</strain>
    </source>
</reference>
<evidence type="ECO:0000313" key="14">
    <source>
        <dbReference type="Proteomes" id="UP001597051"/>
    </source>
</evidence>
<feature type="binding site" evidence="8">
    <location>
        <begin position="41"/>
        <end position="47"/>
    </location>
    <ligand>
        <name>ATP</name>
        <dbReference type="ChEBI" id="CHEBI:30616"/>
    </ligand>
</feature>
<dbReference type="EC" id="6.1.1.18" evidence="8"/>
<keyword evidence="14" id="KW-1185">Reference proteome</keyword>
<dbReference type="InterPro" id="IPR020056">
    <property type="entry name" value="Rbsml_bL25/Gln-tRNA_synth_N"/>
</dbReference>
<name>A0ABW3J423_9FLAO</name>
<comment type="caution">
    <text evidence="13">The sequence shown here is derived from an EMBL/GenBank/DDBJ whole genome shotgun (WGS) entry which is preliminary data.</text>
</comment>
<dbReference type="Proteomes" id="UP001597051">
    <property type="component" value="Unassembled WGS sequence"/>
</dbReference>
<feature type="domain" description="Glutamyl/glutaminyl-tRNA synthetase class Ib catalytic" evidence="10">
    <location>
        <begin position="27"/>
        <end position="338"/>
    </location>
</feature>
<dbReference type="InterPro" id="IPR022861">
    <property type="entry name" value="Gln_tRNA_ligase_bac"/>
</dbReference>
<protein>
    <recommendedName>
        <fullName evidence="8">Glutamine--tRNA ligase</fullName>
        <ecNumber evidence="8">6.1.1.18</ecNumber>
    </recommendedName>
    <alternativeName>
        <fullName evidence="8">Glutaminyl-tRNA synthetase</fullName>
        <shortName evidence="8">GlnRS</shortName>
    </alternativeName>
</protein>
<dbReference type="InterPro" id="IPR050132">
    <property type="entry name" value="Gln/Glu-tRNA_Ligase"/>
</dbReference>
<comment type="similarity">
    <text evidence="8 9">Belongs to the class-I aminoacyl-tRNA synthetase family.</text>
</comment>
<organism evidence="13 14">
    <name type="scientific">Flavobacterium myungsuense</name>
    <dbReference type="NCBI Taxonomy" id="651823"/>
    <lineage>
        <taxon>Bacteria</taxon>
        <taxon>Pseudomonadati</taxon>
        <taxon>Bacteroidota</taxon>
        <taxon>Flavobacteriia</taxon>
        <taxon>Flavobacteriales</taxon>
        <taxon>Flavobacteriaceae</taxon>
        <taxon>Flavobacterium</taxon>
    </lineage>
</organism>
<evidence type="ECO:0000256" key="2">
    <source>
        <dbReference type="ARBA" id="ARBA00022598"/>
    </source>
</evidence>
<keyword evidence="2 8" id="KW-0436">Ligase</keyword>
<dbReference type="InterPro" id="IPR000924">
    <property type="entry name" value="Glu/Gln-tRNA-synth"/>
</dbReference>
<comment type="subunit">
    <text evidence="8">Monomer.</text>
</comment>
<feature type="binding site" evidence="8">
    <location>
        <begin position="270"/>
        <end position="272"/>
    </location>
    <ligand>
        <name>ATP</name>
        <dbReference type="ChEBI" id="CHEBI:30616"/>
    </ligand>
</feature>
<evidence type="ECO:0000256" key="9">
    <source>
        <dbReference type="RuleBase" id="RU363037"/>
    </source>
</evidence>
<keyword evidence="6 8" id="KW-0030">Aminoacyl-tRNA synthetase</keyword>
<feature type="binding site" evidence="8">
    <location>
        <begin position="35"/>
        <end position="37"/>
    </location>
    <ligand>
        <name>ATP</name>
        <dbReference type="ChEBI" id="CHEBI:30616"/>
    </ligand>
</feature>
<dbReference type="InterPro" id="IPR001412">
    <property type="entry name" value="aa-tRNA-synth_I_CS"/>
</dbReference>
<feature type="short sequence motif" description="'KMSKS' region" evidence="8">
    <location>
        <begin position="269"/>
        <end position="273"/>
    </location>
</feature>
<dbReference type="InterPro" id="IPR020059">
    <property type="entry name" value="Glu/Gln-tRNA-synth_Ib_codon-bd"/>
</dbReference>
<feature type="binding site" evidence="8">
    <location>
        <begin position="262"/>
        <end position="263"/>
    </location>
    <ligand>
        <name>ATP</name>
        <dbReference type="ChEBI" id="CHEBI:30616"/>
    </ligand>
</feature>
<dbReference type="HAMAP" id="MF_00126">
    <property type="entry name" value="Gln_tRNA_synth"/>
    <property type="match status" value="1"/>
</dbReference>
<dbReference type="PROSITE" id="PS00178">
    <property type="entry name" value="AA_TRNA_LIGASE_I"/>
    <property type="match status" value="1"/>
</dbReference>
<dbReference type="PRINTS" id="PR00987">
    <property type="entry name" value="TRNASYNTHGLU"/>
</dbReference>
<evidence type="ECO:0000256" key="3">
    <source>
        <dbReference type="ARBA" id="ARBA00022741"/>
    </source>
</evidence>
<feature type="binding site" evidence="8">
    <location>
        <position position="67"/>
    </location>
    <ligand>
        <name>L-glutamine</name>
        <dbReference type="ChEBI" id="CHEBI:58359"/>
    </ligand>
</feature>
<dbReference type="Pfam" id="PF03950">
    <property type="entry name" value="tRNA-synt_1c_C"/>
    <property type="match status" value="1"/>
</dbReference>
<dbReference type="SUPFAM" id="SSF52374">
    <property type="entry name" value="Nucleotidylyl transferase"/>
    <property type="match status" value="1"/>
</dbReference>
<evidence type="ECO:0000259" key="10">
    <source>
        <dbReference type="Pfam" id="PF00749"/>
    </source>
</evidence>
<comment type="caution">
    <text evidence="8">Lacks conserved residue(s) required for the propagation of feature annotation.</text>
</comment>
<evidence type="ECO:0000256" key="4">
    <source>
        <dbReference type="ARBA" id="ARBA00022840"/>
    </source>
</evidence>
<evidence type="ECO:0000256" key="7">
    <source>
        <dbReference type="ARBA" id="ARBA00048270"/>
    </source>
</evidence>
<comment type="catalytic activity">
    <reaction evidence="7 8">
        <text>tRNA(Gln) + L-glutamine + ATP = L-glutaminyl-tRNA(Gln) + AMP + diphosphate</text>
        <dbReference type="Rhea" id="RHEA:20121"/>
        <dbReference type="Rhea" id="RHEA-COMP:9662"/>
        <dbReference type="Rhea" id="RHEA-COMP:9681"/>
        <dbReference type="ChEBI" id="CHEBI:30616"/>
        <dbReference type="ChEBI" id="CHEBI:33019"/>
        <dbReference type="ChEBI" id="CHEBI:58359"/>
        <dbReference type="ChEBI" id="CHEBI:78442"/>
        <dbReference type="ChEBI" id="CHEBI:78521"/>
        <dbReference type="ChEBI" id="CHEBI:456215"/>
        <dbReference type="EC" id="6.1.1.18"/>
    </reaction>
</comment>
<dbReference type="EMBL" id="JBHTIZ010000026">
    <property type="protein sequence ID" value="MFD0985059.1"/>
    <property type="molecule type" value="Genomic_DNA"/>
</dbReference>
<keyword evidence="5 8" id="KW-0648">Protein biosynthesis</keyword>
<dbReference type="NCBIfam" id="TIGR00440">
    <property type="entry name" value="glnS"/>
    <property type="match status" value="1"/>
</dbReference>
<evidence type="ECO:0000256" key="8">
    <source>
        <dbReference type="HAMAP-Rule" id="MF_00126"/>
    </source>
</evidence>
<dbReference type="Pfam" id="PF00749">
    <property type="entry name" value="tRNA-synt_1c"/>
    <property type="match status" value="1"/>
</dbReference>
<dbReference type="InterPro" id="IPR011035">
    <property type="entry name" value="Ribosomal_bL25/Gln-tRNA_synth"/>
</dbReference>
<dbReference type="PANTHER" id="PTHR43097">
    <property type="entry name" value="GLUTAMINE-TRNA LIGASE"/>
    <property type="match status" value="1"/>
</dbReference>
<evidence type="ECO:0000259" key="11">
    <source>
        <dbReference type="Pfam" id="PF03950"/>
    </source>
</evidence>
<feature type="binding site" evidence="8">
    <location>
        <position position="211"/>
    </location>
    <ligand>
        <name>L-glutamine</name>
        <dbReference type="ChEBI" id="CHEBI:58359"/>
    </ligand>
</feature>
<evidence type="ECO:0000256" key="1">
    <source>
        <dbReference type="ARBA" id="ARBA00022490"/>
    </source>
</evidence>
<dbReference type="GO" id="GO:0016874">
    <property type="term" value="F:ligase activity"/>
    <property type="evidence" value="ECO:0007669"/>
    <property type="project" value="UniProtKB-KW"/>
</dbReference>
<dbReference type="Gene3D" id="2.40.240.10">
    <property type="entry name" value="Ribosomal Protein L25, Chain P"/>
    <property type="match status" value="2"/>
</dbReference>
<feature type="domain" description="Glutamyl/glutaminyl-tRNA synthetase class Ib anti-codon binding" evidence="11">
    <location>
        <begin position="341"/>
        <end position="441"/>
    </location>
</feature>
<gene>
    <name evidence="8" type="primary">glnS</name>
    <name evidence="13" type="ORF">ACFQ0S_11300</name>
</gene>
<dbReference type="InterPro" id="IPR020058">
    <property type="entry name" value="Glu/Gln-tRNA-synth_Ib_cat-dom"/>
</dbReference>
<dbReference type="PANTHER" id="PTHR43097:SF5">
    <property type="entry name" value="GLUTAMATE--TRNA LIGASE"/>
    <property type="match status" value="1"/>
</dbReference>
<evidence type="ECO:0000256" key="5">
    <source>
        <dbReference type="ARBA" id="ARBA00022917"/>
    </source>
</evidence>
<feature type="binding site" evidence="8">
    <location>
        <position position="230"/>
    </location>
    <ligand>
        <name>ATP</name>
        <dbReference type="ChEBI" id="CHEBI:30616"/>
    </ligand>
</feature>
<dbReference type="InterPro" id="IPR014729">
    <property type="entry name" value="Rossmann-like_a/b/a_fold"/>
</dbReference>
<dbReference type="RefSeq" id="WP_379757783.1">
    <property type="nucleotide sequence ID" value="NZ_JBHSYB010000027.1"/>
</dbReference>
<dbReference type="SUPFAM" id="SSF50715">
    <property type="entry name" value="Ribosomal protein L25-like"/>
    <property type="match status" value="1"/>
</dbReference>